<feature type="compositionally biased region" description="Pro residues" evidence="1">
    <location>
        <begin position="152"/>
        <end position="166"/>
    </location>
</feature>
<evidence type="ECO:0000313" key="4">
    <source>
        <dbReference type="Proteomes" id="UP000325684"/>
    </source>
</evidence>
<dbReference type="InterPro" id="IPR029069">
    <property type="entry name" value="HotDog_dom_sf"/>
</dbReference>
<dbReference type="InterPro" id="IPR002539">
    <property type="entry name" value="MaoC-like_dom"/>
</dbReference>
<dbReference type="AlphaFoldDB" id="A0A5N3P2Z6"/>
<sequence length="337" mass="37428">MTRYAFEDFTPGMTKLFGPVSVSKEDIIAFATEFDPQPFHIDEIAAKDSFVGTLIASGWHTCSINMKMFADGILLDSTGMGAPGVEDLKWMRPVKPGDTLRCRMTVTDSRESRSRPEIGLVQFKFEMANQRDETVLTQSNWVMFGRRDAPPVEAPPASSPAQPSPAPNAVPIREGMSANPFLEDLMVGATDELGVFTFSADEIVRFARQFDPQRFHVDPDAAKHSLFGGLCASGWHTTSVWMKLLAAHRDHVRSETLARGERPARLGPSPGFTNLKWLKPVYAGDTISYRSTLTGKRVSASRRGWGIAAHHNEAINQHGEMVMSFEGAVFWERRSEH</sequence>
<reference evidence="3 4" key="1">
    <citation type="journal article" date="2019" name="Microorganisms">
        <title>Genome Insights into the Novel Species Microvirga brassicacearum, a Rapeseed Endophyte with Biotechnological Potential.</title>
        <authorList>
            <person name="Jimenez-Gomez A."/>
            <person name="Saati-Santamaria Z."/>
            <person name="Igual J.M."/>
            <person name="Rivas R."/>
            <person name="Mateos P.F."/>
            <person name="Garcia-Fraile P."/>
        </authorList>
    </citation>
    <scope>NUCLEOTIDE SEQUENCE [LARGE SCALE GENOMIC DNA]</scope>
    <source>
        <strain evidence="3 4">CDVBN77</strain>
    </source>
</reference>
<feature type="region of interest" description="Disordered" evidence="1">
    <location>
        <begin position="147"/>
        <end position="166"/>
    </location>
</feature>
<keyword evidence="4" id="KW-1185">Reference proteome</keyword>
<dbReference type="Pfam" id="PF01575">
    <property type="entry name" value="MaoC_dehydratas"/>
    <property type="match status" value="2"/>
</dbReference>
<proteinExistence type="predicted"/>
<evidence type="ECO:0000256" key="1">
    <source>
        <dbReference type="SAM" id="MobiDB-lite"/>
    </source>
</evidence>
<comment type="caution">
    <text evidence="3">The sequence shown here is derived from an EMBL/GenBank/DDBJ whole genome shotgun (WGS) entry which is preliminary data.</text>
</comment>
<dbReference type="EMBL" id="VCMV01000081">
    <property type="protein sequence ID" value="KAB0264106.1"/>
    <property type="molecule type" value="Genomic_DNA"/>
</dbReference>
<dbReference type="Gene3D" id="3.10.129.10">
    <property type="entry name" value="Hotdog Thioesterase"/>
    <property type="match status" value="2"/>
</dbReference>
<evidence type="ECO:0000259" key="2">
    <source>
        <dbReference type="Pfam" id="PF01575"/>
    </source>
</evidence>
<dbReference type="CDD" id="cd03454">
    <property type="entry name" value="YdeM"/>
    <property type="match status" value="2"/>
</dbReference>
<feature type="domain" description="MaoC-like" evidence="2">
    <location>
        <begin position="12"/>
        <end position="114"/>
    </location>
</feature>
<evidence type="ECO:0000313" key="3">
    <source>
        <dbReference type="EMBL" id="KAB0264106.1"/>
    </source>
</evidence>
<accession>A0A5N3P2Z6</accession>
<gene>
    <name evidence="3" type="ORF">FEZ63_24675</name>
</gene>
<dbReference type="OrthoDB" id="9797938at2"/>
<organism evidence="3 4">
    <name type="scientific">Microvirga brassicacearum</name>
    <dbReference type="NCBI Taxonomy" id="2580413"/>
    <lineage>
        <taxon>Bacteria</taxon>
        <taxon>Pseudomonadati</taxon>
        <taxon>Pseudomonadota</taxon>
        <taxon>Alphaproteobacteria</taxon>
        <taxon>Hyphomicrobiales</taxon>
        <taxon>Methylobacteriaceae</taxon>
        <taxon>Microvirga</taxon>
    </lineage>
</organism>
<feature type="domain" description="MaoC-like" evidence="2">
    <location>
        <begin position="197"/>
        <end position="300"/>
    </location>
</feature>
<name>A0A5N3P2Z6_9HYPH</name>
<dbReference type="Proteomes" id="UP000325684">
    <property type="component" value="Unassembled WGS sequence"/>
</dbReference>
<dbReference type="PANTHER" id="PTHR43664">
    <property type="entry name" value="MONOAMINE OXIDASE-RELATED"/>
    <property type="match status" value="1"/>
</dbReference>
<dbReference type="RefSeq" id="WP_150950087.1">
    <property type="nucleotide sequence ID" value="NZ_VCMV01000081.1"/>
</dbReference>
<protein>
    <submittedName>
        <fullName evidence="3">MaoC family dehydratase</fullName>
    </submittedName>
</protein>
<dbReference type="PANTHER" id="PTHR43664:SF1">
    <property type="entry name" value="BETA-METHYLMALYL-COA DEHYDRATASE"/>
    <property type="match status" value="1"/>
</dbReference>
<dbReference type="SUPFAM" id="SSF54637">
    <property type="entry name" value="Thioesterase/thiol ester dehydrase-isomerase"/>
    <property type="match status" value="2"/>
</dbReference>
<dbReference type="InterPro" id="IPR052342">
    <property type="entry name" value="MCH/BMMD"/>
</dbReference>